<dbReference type="Pfam" id="PF07690">
    <property type="entry name" value="MFS_1"/>
    <property type="match status" value="1"/>
</dbReference>
<feature type="transmembrane region" description="Helical" evidence="5">
    <location>
        <begin position="218"/>
        <end position="237"/>
    </location>
</feature>
<keyword evidence="4 5" id="KW-0472">Membrane</keyword>
<evidence type="ECO:0000313" key="8">
    <source>
        <dbReference type="Proteomes" id="UP001500731"/>
    </source>
</evidence>
<dbReference type="Gene3D" id="1.20.1250.20">
    <property type="entry name" value="MFS general substrate transporter like domains"/>
    <property type="match status" value="1"/>
</dbReference>
<feature type="transmembrane region" description="Helical" evidence="5">
    <location>
        <begin position="111"/>
        <end position="133"/>
    </location>
</feature>
<name>A0ABP8PPE9_9MICO</name>
<evidence type="ECO:0000256" key="2">
    <source>
        <dbReference type="ARBA" id="ARBA00022692"/>
    </source>
</evidence>
<dbReference type="InterPro" id="IPR036259">
    <property type="entry name" value="MFS_trans_sf"/>
</dbReference>
<comment type="caution">
    <text evidence="7">The sequence shown here is derived from an EMBL/GenBank/DDBJ whole genome shotgun (WGS) entry which is preliminary data.</text>
</comment>
<comment type="subcellular location">
    <subcellularLocation>
        <location evidence="1">Cell membrane</location>
        <topology evidence="1">Multi-pass membrane protein</topology>
    </subcellularLocation>
</comment>
<dbReference type="EMBL" id="BAABGP010000022">
    <property type="protein sequence ID" value="GAA4489838.1"/>
    <property type="molecule type" value="Genomic_DNA"/>
</dbReference>
<dbReference type="Proteomes" id="UP001500731">
    <property type="component" value="Unassembled WGS sequence"/>
</dbReference>
<feature type="transmembrane region" description="Helical" evidence="5">
    <location>
        <begin position="21"/>
        <end position="51"/>
    </location>
</feature>
<accession>A0ABP8PPE9</accession>
<keyword evidence="8" id="KW-1185">Reference proteome</keyword>
<dbReference type="PANTHER" id="PTHR42718:SF39">
    <property type="entry name" value="ACTINORHODIN TRANSPORTER-RELATED"/>
    <property type="match status" value="1"/>
</dbReference>
<feature type="transmembrane region" description="Helical" evidence="5">
    <location>
        <begin position="408"/>
        <end position="427"/>
    </location>
</feature>
<organism evidence="7 8">
    <name type="scientific">Microbacterium panaciterrae</name>
    <dbReference type="NCBI Taxonomy" id="985759"/>
    <lineage>
        <taxon>Bacteria</taxon>
        <taxon>Bacillati</taxon>
        <taxon>Actinomycetota</taxon>
        <taxon>Actinomycetes</taxon>
        <taxon>Micrococcales</taxon>
        <taxon>Microbacteriaceae</taxon>
        <taxon>Microbacterium</taxon>
    </lineage>
</organism>
<feature type="transmembrane region" description="Helical" evidence="5">
    <location>
        <begin position="243"/>
        <end position="261"/>
    </location>
</feature>
<feature type="transmembrane region" description="Helical" evidence="5">
    <location>
        <begin position="184"/>
        <end position="202"/>
    </location>
</feature>
<sequence length="467" mass="49340">MRNRQGLLGRPAPEGRFDRRLLAPMMVGSILNPINTAIIAVALTPIGIALGAPASETVWLVSSLYLATAIGQPLVGRLVDIFGVRSLFLLGAVLVAAAGAIGLFAPENRDSVWWLVAARVILGLGTCAGYPAAMHMIRAEADRTGLASPATILTLLSVTTQTVAVVAPALGGLLIGAWGWRATFAVNIPLGLASLILGAMFFPRRTGLEPAPSDRPRIDGIGIVLFAVAMLSLLVFLQNIAPALLWLLAVALIAGAGFVWWERRTADPFIDVRVLSGNVPLLLSYARSLLTATISYTFVYGFTQWLEDGRGLTPTVSGLVLLPVFAAGVAVAIAFGRRPEVVWKLLVGSLAQLAAGVLVLFMTGSSPIWFLVLAMLVLGIPQGLNNLAIQNALYFQAEPERIASSAGLLRTFFYLGAIVSAVIYGNAYGARATTAGLHTLGWVVVGIAAVFLVITVFDRSLRRIGRG</sequence>
<proteinExistence type="predicted"/>
<feature type="domain" description="Major facilitator superfamily (MFS) profile" evidence="6">
    <location>
        <begin position="21"/>
        <end position="463"/>
    </location>
</feature>
<dbReference type="PANTHER" id="PTHR42718">
    <property type="entry name" value="MAJOR FACILITATOR SUPERFAMILY MULTIDRUG TRANSPORTER MFSC"/>
    <property type="match status" value="1"/>
</dbReference>
<feature type="transmembrane region" description="Helical" evidence="5">
    <location>
        <begin position="342"/>
        <end position="362"/>
    </location>
</feature>
<dbReference type="SUPFAM" id="SSF103473">
    <property type="entry name" value="MFS general substrate transporter"/>
    <property type="match status" value="1"/>
</dbReference>
<evidence type="ECO:0000259" key="6">
    <source>
        <dbReference type="PROSITE" id="PS50850"/>
    </source>
</evidence>
<gene>
    <name evidence="7" type="ORF">GCM10023171_31400</name>
</gene>
<keyword evidence="2 5" id="KW-0812">Transmembrane</keyword>
<feature type="transmembrane region" description="Helical" evidence="5">
    <location>
        <begin position="87"/>
        <end position="105"/>
    </location>
</feature>
<feature type="transmembrane region" description="Helical" evidence="5">
    <location>
        <begin position="315"/>
        <end position="335"/>
    </location>
</feature>
<protein>
    <submittedName>
        <fullName evidence="7">MFS transporter</fullName>
    </submittedName>
</protein>
<dbReference type="Gene3D" id="1.20.1720.10">
    <property type="entry name" value="Multidrug resistance protein D"/>
    <property type="match status" value="1"/>
</dbReference>
<evidence type="ECO:0000256" key="3">
    <source>
        <dbReference type="ARBA" id="ARBA00022989"/>
    </source>
</evidence>
<dbReference type="RefSeq" id="WP_345188341.1">
    <property type="nucleotide sequence ID" value="NZ_BAABGP010000022.1"/>
</dbReference>
<dbReference type="InterPro" id="IPR020846">
    <property type="entry name" value="MFS_dom"/>
</dbReference>
<evidence type="ECO:0000256" key="1">
    <source>
        <dbReference type="ARBA" id="ARBA00004651"/>
    </source>
</evidence>
<reference evidence="8" key="1">
    <citation type="journal article" date="2019" name="Int. J. Syst. Evol. Microbiol.">
        <title>The Global Catalogue of Microorganisms (GCM) 10K type strain sequencing project: providing services to taxonomists for standard genome sequencing and annotation.</title>
        <authorList>
            <consortium name="The Broad Institute Genomics Platform"/>
            <consortium name="The Broad Institute Genome Sequencing Center for Infectious Disease"/>
            <person name="Wu L."/>
            <person name="Ma J."/>
        </authorList>
    </citation>
    <scope>NUCLEOTIDE SEQUENCE [LARGE SCALE GENOMIC DNA]</scope>
    <source>
        <strain evidence="8">JCM 17839</strain>
    </source>
</reference>
<dbReference type="PROSITE" id="PS50850">
    <property type="entry name" value="MFS"/>
    <property type="match status" value="1"/>
</dbReference>
<feature type="transmembrane region" description="Helical" evidence="5">
    <location>
        <begin position="368"/>
        <end position="387"/>
    </location>
</feature>
<evidence type="ECO:0000256" key="5">
    <source>
        <dbReference type="SAM" id="Phobius"/>
    </source>
</evidence>
<evidence type="ECO:0000313" key="7">
    <source>
        <dbReference type="EMBL" id="GAA4489838.1"/>
    </source>
</evidence>
<feature type="transmembrane region" description="Helical" evidence="5">
    <location>
        <begin position="439"/>
        <end position="457"/>
    </location>
</feature>
<feature type="transmembrane region" description="Helical" evidence="5">
    <location>
        <begin position="153"/>
        <end position="178"/>
    </location>
</feature>
<dbReference type="InterPro" id="IPR011701">
    <property type="entry name" value="MFS"/>
</dbReference>
<keyword evidence="3 5" id="KW-1133">Transmembrane helix</keyword>
<evidence type="ECO:0000256" key="4">
    <source>
        <dbReference type="ARBA" id="ARBA00023136"/>
    </source>
</evidence>